<dbReference type="InterPro" id="IPR038718">
    <property type="entry name" value="SNF2-like_sf"/>
</dbReference>
<dbReference type="GO" id="GO:0005524">
    <property type="term" value="F:ATP binding"/>
    <property type="evidence" value="ECO:0007669"/>
    <property type="project" value="UniProtKB-KW"/>
</dbReference>
<evidence type="ECO:0000256" key="3">
    <source>
        <dbReference type="ARBA" id="ARBA00022723"/>
    </source>
</evidence>
<keyword evidence="16" id="KW-1185">Reference proteome</keyword>
<feature type="compositionally biased region" description="Basic and acidic residues" evidence="11">
    <location>
        <begin position="648"/>
        <end position="659"/>
    </location>
</feature>
<dbReference type="PROSITE" id="PS51194">
    <property type="entry name" value="HELICASE_CTER"/>
    <property type="match status" value="1"/>
</dbReference>
<name>A0A9P0YJ16_CUSEU</name>
<dbReference type="GO" id="GO:0008270">
    <property type="term" value="F:zinc ion binding"/>
    <property type="evidence" value="ECO:0007669"/>
    <property type="project" value="UniProtKB-KW"/>
</dbReference>
<evidence type="ECO:0000256" key="7">
    <source>
        <dbReference type="ARBA" id="ARBA00022806"/>
    </source>
</evidence>
<evidence type="ECO:0000256" key="5">
    <source>
        <dbReference type="ARBA" id="ARBA00022771"/>
    </source>
</evidence>
<dbReference type="InterPro" id="IPR001650">
    <property type="entry name" value="Helicase_C-like"/>
</dbReference>
<reference evidence="15" key="1">
    <citation type="submission" date="2022-07" db="EMBL/GenBank/DDBJ databases">
        <authorList>
            <person name="Macas J."/>
            <person name="Novak P."/>
            <person name="Neumann P."/>
        </authorList>
    </citation>
    <scope>NUCLEOTIDE SEQUENCE</scope>
</reference>
<dbReference type="GO" id="GO:0009536">
    <property type="term" value="C:plastid"/>
    <property type="evidence" value="ECO:0007669"/>
    <property type="project" value="UniProtKB-SubCell"/>
</dbReference>
<evidence type="ECO:0000313" key="15">
    <source>
        <dbReference type="EMBL" id="CAH9059849.1"/>
    </source>
</evidence>
<evidence type="ECO:0000259" key="13">
    <source>
        <dbReference type="PROSITE" id="PS51192"/>
    </source>
</evidence>
<evidence type="ECO:0000256" key="11">
    <source>
        <dbReference type="SAM" id="MobiDB-lite"/>
    </source>
</evidence>
<comment type="caution">
    <text evidence="15">The sequence shown here is derived from an EMBL/GenBank/DDBJ whole genome shotgun (WGS) entry which is preliminary data.</text>
</comment>
<dbReference type="GO" id="GO:0008094">
    <property type="term" value="F:ATP-dependent activity, acting on DNA"/>
    <property type="evidence" value="ECO:0007669"/>
    <property type="project" value="TreeGrafter"/>
</dbReference>
<dbReference type="InterPro" id="IPR027417">
    <property type="entry name" value="P-loop_NTPase"/>
</dbReference>
<keyword evidence="5 10" id="KW-0863">Zinc-finger</keyword>
<feature type="region of interest" description="Disordered" evidence="11">
    <location>
        <begin position="353"/>
        <end position="388"/>
    </location>
</feature>
<accession>A0A9P0YJ16</accession>
<dbReference type="SUPFAM" id="SSF52540">
    <property type="entry name" value="P-loop containing nucleoside triphosphate hydrolases"/>
    <property type="match status" value="2"/>
</dbReference>
<dbReference type="PROSITE" id="PS51192">
    <property type="entry name" value="HELICASE_ATP_BIND_1"/>
    <property type="match status" value="1"/>
</dbReference>
<keyword evidence="9" id="KW-0067">ATP-binding</keyword>
<evidence type="ECO:0000259" key="14">
    <source>
        <dbReference type="PROSITE" id="PS51194"/>
    </source>
</evidence>
<feature type="compositionally biased region" description="Low complexity" evidence="11">
    <location>
        <begin position="952"/>
        <end position="963"/>
    </location>
</feature>
<dbReference type="CDD" id="cd18008">
    <property type="entry name" value="DEXDc_SHPRH-like"/>
    <property type="match status" value="1"/>
</dbReference>
<evidence type="ECO:0000256" key="9">
    <source>
        <dbReference type="ARBA" id="ARBA00022840"/>
    </source>
</evidence>
<sequence>MMVADESAMHLSPEKLPESGGGETATSDVPGDIGFDMEMLWSSVPEEDSALEQAVPQDLSQNFMQHGFSHGYMIAESNMKASVTSNILELGMPLFDGFHSQCSSMQYSDSLDNMFMSSYILSPDSPPFPFSSELNLEIGSCYDDHSLSVKSEECQPSTWYTNLASILDDEDLIQRTYDVPQDGAYISTRIETNFKPASEAWTDTPYLFSGISAKQEACADDRPDFSIDMKPFNKDGTVTSNEPLNPSCLLLPPSNSSRTHLVYRTDDCECTSHESGDPDNYSDLFHTSTMEKPHLYNNDRTLSGNFGDRCDPVPSTLNKQELECAKPENIHGLQKSTNLSLLPTTYQSAQSSFAQRTSAASDDGDNCIQEDVSGPTRPISSVSNGKSHVNMQYPTISEPSTHARVGHKRFKPNKEQFVFRTALLDLSQPRSEDEPPDGVLAVPLLRHQRIALSWMVKRETNPRCSGGILADDQGLGKTISTIALILKERSPSLWASAAITKPTEAEMLNLDDDDDVTTSSSEATMSIKNPHVVNTCSAPVAKPFIHTKGRAAAGTLIVCPTSVLRQWSDELHHKVANIANLTVLVYHGCNRTKDPFELANYDVVLTTYSIVSMEVPKQPLDDEDDDDRRKHTPDSINGSSFKKRKRPQSSEKKSSKDKKGTYGELIDNLARPLGRVAWFRVVLDEAQSIKNYKTQVARACWGLRAKRRWCLSGTPIQNAIDDLYSYFRFLRFEPYSSYKQFCSSLKVPIQRNPSRGYIKLQAVLKAVMLRRTKGTYIDGEPVITLPPKRIELKKVEFTQWERDFYCRLEAESRAQFAKYAAAGTVKQNYVNILLMLLRLRQACDHPYLVERSNKSSVWRTSLEMVKKLSQEKRYSLLTCLEASLAICSICSDPPEDAVVTVCGHVFCNQCICEHLTGDNTHCPTTDCNTELSVSSLFSKTMLMGSASDQHSHSNSTTDNTDSDPGQTPQLYSFGCSYDSSKIKAVLGVLQSLSKPQDCPTMLNSTDHEEDEGSRNQTSKIAGEKALVFSQWTGMLDLLEDCLKRSSIQYRRLDGTMSVVARDKAVKDFKTVPEVSVMIMSLKAASLGLNMVAACHVILLDLWWNPTTEDQAIDRAHRIGQSRSVTVLRLTVKDTVEDRILALQEKKRKMVASAFGEDKNGSRETRLTVEDLEYLFCH</sequence>
<dbReference type="GO" id="GO:0005634">
    <property type="term" value="C:nucleus"/>
    <property type="evidence" value="ECO:0007669"/>
    <property type="project" value="TreeGrafter"/>
</dbReference>
<dbReference type="PROSITE" id="PS50089">
    <property type="entry name" value="ZF_RING_2"/>
    <property type="match status" value="1"/>
</dbReference>
<evidence type="ECO:0000256" key="4">
    <source>
        <dbReference type="ARBA" id="ARBA00022741"/>
    </source>
</evidence>
<dbReference type="Gene3D" id="3.40.50.10810">
    <property type="entry name" value="Tandem AAA-ATPase domain"/>
    <property type="match status" value="3"/>
</dbReference>
<dbReference type="EMBL" id="CAMAPE010000004">
    <property type="protein sequence ID" value="CAH9059849.1"/>
    <property type="molecule type" value="Genomic_DNA"/>
</dbReference>
<dbReference type="Gene3D" id="3.30.40.10">
    <property type="entry name" value="Zinc/RING finger domain, C3HC4 (zinc finger)"/>
    <property type="match status" value="1"/>
</dbReference>
<feature type="region of interest" description="Disordered" evidence="11">
    <location>
        <begin position="616"/>
        <end position="659"/>
    </location>
</feature>
<dbReference type="Pfam" id="PF00176">
    <property type="entry name" value="SNF2-rel_dom"/>
    <property type="match status" value="1"/>
</dbReference>
<feature type="region of interest" description="Disordered" evidence="11">
    <location>
        <begin position="998"/>
        <end position="1017"/>
    </location>
</feature>
<dbReference type="InterPro" id="IPR049730">
    <property type="entry name" value="SNF2/RAD54-like_C"/>
</dbReference>
<keyword evidence="7" id="KW-0347">Helicase</keyword>
<dbReference type="GO" id="GO:0016787">
    <property type="term" value="F:hydrolase activity"/>
    <property type="evidence" value="ECO:0007669"/>
    <property type="project" value="UniProtKB-KW"/>
</dbReference>
<evidence type="ECO:0008006" key="17">
    <source>
        <dbReference type="Google" id="ProtNLM"/>
    </source>
</evidence>
<dbReference type="PROSITE" id="PS00518">
    <property type="entry name" value="ZF_RING_1"/>
    <property type="match status" value="1"/>
</dbReference>
<dbReference type="OrthoDB" id="448448at2759"/>
<dbReference type="AlphaFoldDB" id="A0A9P0YJ16"/>
<feature type="region of interest" description="Disordered" evidence="11">
    <location>
        <begin position="1"/>
        <end position="29"/>
    </location>
</feature>
<feature type="region of interest" description="Disordered" evidence="11">
    <location>
        <begin position="946"/>
        <end position="965"/>
    </location>
</feature>
<dbReference type="SMART" id="SM00487">
    <property type="entry name" value="DEXDc"/>
    <property type="match status" value="1"/>
</dbReference>
<dbReference type="InterPro" id="IPR013083">
    <property type="entry name" value="Znf_RING/FYVE/PHD"/>
</dbReference>
<dbReference type="PANTHER" id="PTHR45626:SF16">
    <property type="entry name" value="ATP-DEPENDENT HELICASE ULS1"/>
    <property type="match status" value="1"/>
</dbReference>
<feature type="domain" description="RING-type" evidence="12">
    <location>
        <begin position="887"/>
        <end position="923"/>
    </location>
</feature>
<dbReference type="CDD" id="cd18793">
    <property type="entry name" value="SF2_C_SNF"/>
    <property type="match status" value="1"/>
</dbReference>
<evidence type="ECO:0000259" key="12">
    <source>
        <dbReference type="PROSITE" id="PS50089"/>
    </source>
</evidence>
<organism evidence="15 16">
    <name type="scientific">Cuscuta europaea</name>
    <name type="common">European dodder</name>
    <dbReference type="NCBI Taxonomy" id="41803"/>
    <lineage>
        <taxon>Eukaryota</taxon>
        <taxon>Viridiplantae</taxon>
        <taxon>Streptophyta</taxon>
        <taxon>Embryophyta</taxon>
        <taxon>Tracheophyta</taxon>
        <taxon>Spermatophyta</taxon>
        <taxon>Magnoliopsida</taxon>
        <taxon>eudicotyledons</taxon>
        <taxon>Gunneridae</taxon>
        <taxon>Pentapetalae</taxon>
        <taxon>asterids</taxon>
        <taxon>lamiids</taxon>
        <taxon>Solanales</taxon>
        <taxon>Convolvulaceae</taxon>
        <taxon>Cuscuteae</taxon>
        <taxon>Cuscuta</taxon>
        <taxon>Cuscuta subgen. Cuscuta</taxon>
    </lineage>
</organism>
<evidence type="ECO:0000256" key="10">
    <source>
        <dbReference type="PROSITE-ProRule" id="PRU00175"/>
    </source>
</evidence>
<dbReference type="SUPFAM" id="SSF57850">
    <property type="entry name" value="RING/U-box"/>
    <property type="match status" value="1"/>
</dbReference>
<dbReference type="Gene3D" id="3.40.50.300">
    <property type="entry name" value="P-loop containing nucleotide triphosphate hydrolases"/>
    <property type="match status" value="1"/>
</dbReference>
<dbReference type="SMART" id="SM00490">
    <property type="entry name" value="HELICc"/>
    <property type="match status" value="1"/>
</dbReference>
<comment type="subcellular location">
    <subcellularLocation>
        <location evidence="1">Plastid</location>
    </subcellularLocation>
</comment>
<proteinExistence type="inferred from homology"/>
<keyword evidence="3" id="KW-0479">Metal-binding</keyword>
<keyword evidence="4" id="KW-0547">Nucleotide-binding</keyword>
<gene>
    <name evidence="15" type="ORF">CEURO_LOCUS1478</name>
</gene>
<dbReference type="SMART" id="SM00184">
    <property type="entry name" value="RING"/>
    <property type="match status" value="1"/>
</dbReference>
<dbReference type="FunFam" id="3.40.50.10810:FF:000068">
    <property type="entry name" value="SNF2 domain-containing protein / helicase domain-containing protein / zinc finger protein-like protein"/>
    <property type="match status" value="1"/>
</dbReference>
<dbReference type="GO" id="GO:0004386">
    <property type="term" value="F:helicase activity"/>
    <property type="evidence" value="ECO:0007669"/>
    <property type="project" value="UniProtKB-KW"/>
</dbReference>
<dbReference type="PANTHER" id="PTHR45626">
    <property type="entry name" value="TRANSCRIPTION TERMINATION FACTOR 2-RELATED"/>
    <property type="match status" value="1"/>
</dbReference>
<evidence type="ECO:0000256" key="6">
    <source>
        <dbReference type="ARBA" id="ARBA00022801"/>
    </source>
</evidence>
<keyword evidence="6" id="KW-0378">Hydrolase</keyword>
<feature type="domain" description="Helicase C-terminal" evidence="14">
    <location>
        <begin position="1012"/>
        <end position="1172"/>
    </location>
</feature>
<evidence type="ECO:0000256" key="8">
    <source>
        <dbReference type="ARBA" id="ARBA00022833"/>
    </source>
</evidence>
<dbReference type="InterPro" id="IPR000330">
    <property type="entry name" value="SNF2_N"/>
</dbReference>
<dbReference type="InterPro" id="IPR014001">
    <property type="entry name" value="Helicase_ATP-bd"/>
</dbReference>
<dbReference type="InterPro" id="IPR050628">
    <property type="entry name" value="SNF2_RAD54_helicase_TF"/>
</dbReference>
<dbReference type="Pfam" id="PF13923">
    <property type="entry name" value="zf-C3HC4_2"/>
    <property type="match status" value="1"/>
</dbReference>
<evidence type="ECO:0000256" key="1">
    <source>
        <dbReference type="ARBA" id="ARBA00004474"/>
    </source>
</evidence>
<protein>
    <recommendedName>
        <fullName evidence="17">Helicase-like transcription factor CHR28</fullName>
    </recommendedName>
</protein>
<feature type="compositionally biased region" description="Polar residues" evidence="11">
    <location>
        <begin position="378"/>
        <end position="388"/>
    </location>
</feature>
<dbReference type="InterPro" id="IPR017907">
    <property type="entry name" value="Znf_RING_CS"/>
</dbReference>
<dbReference type="Pfam" id="PF00271">
    <property type="entry name" value="Helicase_C"/>
    <property type="match status" value="1"/>
</dbReference>
<evidence type="ECO:0000256" key="2">
    <source>
        <dbReference type="ARBA" id="ARBA00008438"/>
    </source>
</evidence>
<evidence type="ECO:0000313" key="16">
    <source>
        <dbReference type="Proteomes" id="UP001152484"/>
    </source>
</evidence>
<feature type="domain" description="Helicase ATP-binding" evidence="13">
    <location>
        <begin position="458"/>
        <end position="733"/>
    </location>
</feature>
<dbReference type="GO" id="GO:0006281">
    <property type="term" value="P:DNA repair"/>
    <property type="evidence" value="ECO:0007669"/>
    <property type="project" value="TreeGrafter"/>
</dbReference>
<dbReference type="Proteomes" id="UP001152484">
    <property type="component" value="Unassembled WGS sequence"/>
</dbReference>
<comment type="similarity">
    <text evidence="2">Belongs to the SNF2/RAD54 helicase family. RAD16 subfamily.</text>
</comment>
<keyword evidence="8" id="KW-0862">Zinc</keyword>
<dbReference type="InterPro" id="IPR001841">
    <property type="entry name" value="Znf_RING"/>
</dbReference>